<reference evidence="2" key="1">
    <citation type="submission" date="2019-07" db="EMBL/GenBank/DDBJ databases">
        <title>Genome assemblies of Wolbachia strains wAlbA and wAlbB in wild caught Aedes albopictus specimens.</title>
        <authorList>
            <person name="Kulkarni A."/>
            <person name="Yu W."/>
            <person name="Xue R.-D."/>
            <person name="Ma Y."/>
            <person name="Xu J."/>
        </authorList>
    </citation>
    <scope>NUCLEOTIDE SEQUENCE</scope>
    <source>
        <strain evidence="2">FL2016</strain>
    </source>
</reference>
<dbReference type="Proteomes" id="UP000515744">
    <property type="component" value="Chromosome"/>
</dbReference>
<evidence type="ECO:0000313" key="1">
    <source>
        <dbReference type="EMBL" id="QMV46493.1"/>
    </source>
</evidence>
<protein>
    <submittedName>
        <fullName evidence="2">Uncharacterized protein</fullName>
    </submittedName>
</protein>
<reference evidence="1 3" key="3">
    <citation type="journal article" date="2020" name="Mol. Biol. Evol.">
        <title>Life and death of selfish genes: comparative genomics reveals the dynamic evolution of cytoplasmic incompatibility.</title>
        <authorList>
            <person name="Martinez J."/>
            <person name="Klasson L."/>
            <person name="Welch J."/>
            <person name="Jiggins F.M."/>
        </authorList>
    </citation>
    <scope>NUCLEOTIDE SEQUENCE [LARGE SCALE GENOMIC DNA]</scope>
    <source>
        <strain evidence="1">WStv</strain>
    </source>
</reference>
<dbReference type="AlphaFoldDB" id="A0A6H2NU25"/>
<organism evidence="2">
    <name type="scientific">Wolbachia pipientis</name>
    <dbReference type="NCBI Taxonomy" id="955"/>
    <lineage>
        <taxon>Bacteria</taxon>
        <taxon>Pseudomonadati</taxon>
        <taxon>Pseudomonadota</taxon>
        <taxon>Alphaproteobacteria</taxon>
        <taxon>Rickettsiales</taxon>
        <taxon>Anaplasmataceae</taxon>
        <taxon>Wolbachieae</taxon>
        <taxon>Wolbachia</taxon>
    </lineage>
</organism>
<dbReference type="Proteomes" id="UP000217566">
    <property type="component" value="Unassembled WGS sequence"/>
</dbReference>
<dbReference type="EMBL" id="CP050531">
    <property type="protein sequence ID" value="QMV46493.1"/>
    <property type="molecule type" value="Genomic_DNA"/>
</dbReference>
<dbReference type="EMBL" id="NWVK02000175">
    <property type="protein sequence ID" value="TVS87550.1"/>
    <property type="molecule type" value="Genomic_DNA"/>
</dbReference>
<proteinExistence type="predicted"/>
<gene>
    <name evidence="2" type="ORF">COM43_003450</name>
    <name evidence="1" type="ORF">HC358_00880</name>
</gene>
<reference evidence="3" key="2">
    <citation type="journal article" date="2020" name="Mol. Biol.">
        <title>Life and death of selfish genes: comparative genomics reveals the dynamic evolution of cytoplasmic incompatibility.</title>
        <authorList>
            <person name="Martinez J."/>
            <person name="Klasson L."/>
            <person name="Welch J."/>
            <person name="Jiggins F.M."/>
        </authorList>
    </citation>
    <scope>NUCLEOTIDE SEQUENCE [LARGE SCALE GENOMIC DNA]</scope>
</reference>
<sequence length="45" mass="5242">MLAKISILNISNIGHYYIILTHRNIIQASYKNLQKDLTICLKKIK</sequence>
<accession>A0A6H2NU25</accession>
<evidence type="ECO:0000313" key="3">
    <source>
        <dbReference type="Proteomes" id="UP000515744"/>
    </source>
</evidence>
<name>A0A6H2NU25_WOLPI</name>
<dbReference type="OrthoDB" id="7164233at2"/>
<evidence type="ECO:0000313" key="2">
    <source>
        <dbReference type="EMBL" id="TVS87550.1"/>
    </source>
</evidence>